<name>A0A1W6LLV3_9BACT</name>
<dbReference type="PROSITE" id="PS50835">
    <property type="entry name" value="IG_LIKE"/>
    <property type="match status" value="1"/>
</dbReference>
<sequence precursor="true">MFNQRYVLIALAAIMALSFGVYAETVINTDVVWTERTAVQDEADPADGILRIAAGGSITTDDRTDHDRIETDVPSKLILDGGTFTSTNESDGYKFPDNDGPAEIWLNEGTFTTYAMQAKTDEGCKIYVGGGVMIIQSGFGEGGGSPSYDAQDWYDAGMFELQSGYDALVLSDLGDGAVRIEAATGPVNPSPGNNAEVADLNLSQLCWDNYKYGSADVYFGAGDATVNNYSTMLTKIDSTGTIATDGTQVCVDIPASFLPLQAPQTYSWAIEKTSGGDPNTVVYQFETVSIPVVDSQPAPAVQSVQPGETAEFTAIFTSNAGVSGATWYLDGDALSASPVITSLGNDLYEVALTINNAAAGDDGAYTCVAENSAGSSLETEPAYLTVERLIAEWKFDNDLTDTTGNYDGFMPVIDPPVYVEGVNVGDAAGRTALEFPDTEGLGQIVEVPEGFKNFTSGMTLSTWVYLDGEASDRDARILHLTGGVGDIVMRRYSSDQDLRVYFGNEDIRVDNFFEEKSDQWVHIVATLDQDLNWKIYADGEVIEDGDFDDTERPDYGERNDNLIGASDTFDRDDQFVGRIDEIKILNYAMSYEDVLEDYHGVIGGWTCVYNAEYDLAGDDCIVDVQDLAALAAKWLNCGRVPATECP</sequence>
<dbReference type="Gene3D" id="2.60.120.200">
    <property type="match status" value="1"/>
</dbReference>
<keyword evidence="1" id="KW-0732">Signal</keyword>
<protein>
    <submittedName>
        <fullName evidence="3">Immunoglobulin I-set domain protein</fullName>
    </submittedName>
</protein>
<evidence type="ECO:0000313" key="3">
    <source>
        <dbReference type="EMBL" id="ARN56732.1"/>
    </source>
</evidence>
<dbReference type="InterPro" id="IPR003599">
    <property type="entry name" value="Ig_sub"/>
</dbReference>
<feature type="chain" id="PRO_5013071716" evidence="1">
    <location>
        <begin position="24"/>
        <end position="646"/>
    </location>
</feature>
<dbReference type="SUPFAM" id="SSF49899">
    <property type="entry name" value="Concanavalin A-like lectins/glucanases"/>
    <property type="match status" value="1"/>
</dbReference>
<feature type="signal peptide" evidence="1">
    <location>
        <begin position="1"/>
        <end position="23"/>
    </location>
</feature>
<proteinExistence type="predicted"/>
<dbReference type="SUPFAM" id="SSF48726">
    <property type="entry name" value="Immunoglobulin"/>
    <property type="match status" value="1"/>
</dbReference>
<dbReference type="InterPro" id="IPR036179">
    <property type="entry name" value="Ig-like_dom_sf"/>
</dbReference>
<accession>A0A1W6LLV3</accession>
<dbReference type="InterPro" id="IPR007110">
    <property type="entry name" value="Ig-like_dom"/>
</dbReference>
<evidence type="ECO:0000256" key="1">
    <source>
        <dbReference type="SAM" id="SignalP"/>
    </source>
</evidence>
<reference evidence="4" key="1">
    <citation type="submission" date="2017-04" db="EMBL/GenBank/DDBJ databases">
        <title>Comparative genomics and description of representatives of a novel lineage of planctomycetes thriving in anoxic sediments.</title>
        <authorList>
            <person name="Spring S."/>
            <person name="Bunk B."/>
            <person name="Sproer C."/>
        </authorList>
    </citation>
    <scope>NUCLEOTIDE SEQUENCE [LARGE SCALE GENOMIC DNA]</scope>
    <source>
        <strain evidence="4">ST-PulAB-D4</strain>
    </source>
</reference>
<dbReference type="Pfam" id="PF07679">
    <property type="entry name" value="I-set"/>
    <property type="match status" value="1"/>
</dbReference>
<dbReference type="Proteomes" id="UP000193334">
    <property type="component" value="Chromosome"/>
</dbReference>
<feature type="domain" description="Ig-like" evidence="2">
    <location>
        <begin position="291"/>
        <end position="385"/>
    </location>
</feature>
<dbReference type="SMART" id="SM00409">
    <property type="entry name" value="IG"/>
    <property type="match status" value="1"/>
</dbReference>
<dbReference type="InterPro" id="IPR013098">
    <property type="entry name" value="Ig_I-set"/>
</dbReference>
<dbReference type="InterPro" id="IPR013783">
    <property type="entry name" value="Ig-like_fold"/>
</dbReference>
<dbReference type="EMBL" id="CP021023">
    <property type="protein sequence ID" value="ARN56732.1"/>
    <property type="molecule type" value="Genomic_DNA"/>
</dbReference>
<dbReference type="AlphaFoldDB" id="A0A1W6LLV3"/>
<dbReference type="KEGG" id="pbp:STSP1_01122"/>
<dbReference type="InterPro" id="IPR013320">
    <property type="entry name" value="ConA-like_dom_sf"/>
</dbReference>
<dbReference type="Gene3D" id="2.60.40.10">
    <property type="entry name" value="Immunoglobulins"/>
    <property type="match status" value="1"/>
</dbReference>
<keyword evidence="4" id="KW-1185">Reference proteome</keyword>
<dbReference type="SMART" id="SM00408">
    <property type="entry name" value="IGc2"/>
    <property type="match status" value="1"/>
</dbReference>
<gene>
    <name evidence="3" type="ORF">STSP1_01122</name>
</gene>
<evidence type="ECO:0000259" key="2">
    <source>
        <dbReference type="PROSITE" id="PS50835"/>
    </source>
</evidence>
<dbReference type="InterPro" id="IPR003598">
    <property type="entry name" value="Ig_sub2"/>
</dbReference>
<evidence type="ECO:0000313" key="4">
    <source>
        <dbReference type="Proteomes" id="UP000193334"/>
    </source>
</evidence>
<organism evidence="3 4">
    <name type="scientific">Sedimentisphaera salicampi</name>
    <dbReference type="NCBI Taxonomy" id="1941349"/>
    <lineage>
        <taxon>Bacteria</taxon>
        <taxon>Pseudomonadati</taxon>
        <taxon>Planctomycetota</taxon>
        <taxon>Phycisphaerae</taxon>
        <taxon>Sedimentisphaerales</taxon>
        <taxon>Sedimentisphaeraceae</taxon>
        <taxon>Sedimentisphaera</taxon>
    </lineage>
</organism>
<dbReference type="RefSeq" id="WP_085755418.1">
    <property type="nucleotide sequence ID" value="NZ_CP021023.1"/>
</dbReference>
<dbReference type="Pfam" id="PF13385">
    <property type="entry name" value="Laminin_G_3"/>
    <property type="match status" value="1"/>
</dbReference>